<protein>
    <submittedName>
        <fullName evidence="2">DUF4145 domain-containing protein</fullName>
    </submittedName>
</protein>
<evidence type="ECO:0000313" key="2">
    <source>
        <dbReference type="EMBL" id="MBZ2195970.1"/>
    </source>
</evidence>
<reference evidence="2 3" key="1">
    <citation type="submission" date="2021-04" db="EMBL/GenBank/DDBJ databases">
        <title>Ruania sp. nov., isolated from sandy soil of mangrove forest.</title>
        <authorList>
            <person name="Ge X."/>
            <person name="Huang R."/>
            <person name="Liu W."/>
        </authorList>
    </citation>
    <scope>NUCLEOTIDE SEQUENCE [LARGE SCALE GENOMIC DNA]</scope>
    <source>
        <strain evidence="2 3">N2-46</strain>
    </source>
</reference>
<dbReference type="InterPro" id="IPR025285">
    <property type="entry name" value="DUF4145"/>
</dbReference>
<sequence length="188" mass="19997">MGEIKVSRAAIIPSNAMQSSGWQMTALSADGAVVNAIKDVFERGVGVLWHPFASGHGEPEDVPSPISEAAAEAWTCHAAGLHRAAAIMARAVVEATAKDKGATSGSLMAKIDKLYDDEVIGKGVKGTAHEIRFIGNEMAHGDFVINIGEDTSADLLSFMDELLYEVYQRDAKLSRFRAARQKTAPGSP</sequence>
<accession>A0ABS7S891</accession>
<evidence type="ECO:0000313" key="3">
    <source>
        <dbReference type="Proteomes" id="UP000826651"/>
    </source>
</evidence>
<dbReference type="Proteomes" id="UP000826651">
    <property type="component" value="Unassembled WGS sequence"/>
</dbReference>
<dbReference type="RefSeq" id="WP_223404400.1">
    <property type="nucleotide sequence ID" value="NZ_JAGSHT010000007.1"/>
</dbReference>
<keyword evidence="3" id="KW-1185">Reference proteome</keyword>
<organism evidence="2 3">
    <name type="scientific">Occultella gossypii</name>
    <dbReference type="NCBI Taxonomy" id="2800820"/>
    <lineage>
        <taxon>Bacteria</taxon>
        <taxon>Bacillati</taxon>
        <taxon>Actinomycetota</taxon>
        <taxon>Actinomycetes</taxon>
        <taxon>Micrococcales</taxon>
        <taxon>Ruaniaceae</taxon>
        <taxon>Occultella</taxon>
    </lineage>
</organism>
<dbReference type="EMBL" id="JAGSHT010000007">
    <property type="protein sequence ID" value="MBZ2195970.1"/>
    <property type="molecule type" value="Genomic_DNA"/>
</dbReference>
<proteinExistence type="predicted"/>
<comment type="caution">
    <text evidence="2">The sequence shown here is derived from an EMBL/GenBank/DDBJ whole genome shotgun (WGS) entry which is preliminary data.</text>
</comment>
<evidence type="ECO:0000259" key="1">
    <source>
        <dbReference type="Pfam" id="PF13643"/>
    </source>
</evidence>
<gene>
    <name evidence="2" type="ORF">KCQ71_07385</name>
</gene>
<dbReference type="Pfam" id="PF13643">
    <property type="entry name" value="DUF4145"/>
    <property type="match status" value="1"/>
</dbReference>
<name>A0ABS7S891_9MICO</name>
<feature type="domain" description="DUF4145" evidence="1">
    <location>
        <begin position="79"/>
        <end position="159"/>
    </location>
</feature>